<feature type="signal peptide" evidence="2">
    <location>
        <begin position="1"/>
        <end position="29"/>
    </location>
</feature>
<dbReference type="SMART" id="SM00406">
    <property type="entry name" value="IGv"/>
    <property type="match status" value="1"/>
</dbReference>
<dbReference type="GO" id="GO:0050868">
    <property type="term" value="P:negative regulation of T cell activation"/>
    <property type="evidence" value="ECO:0007669"/>
    <property type="project" value="Ensembl"/>
</dbReference>
<dbReference type="PANTHER" id="PTHR15264:SF2">
    <property type="entry name" value="PROGRAMMED CELL DEATH PROTEIN 1"/>
    <property type="match status" value="1"/>
</dbReference>
<dbReference type="InterPro" id="IPR003599">
    <property type="entry name" value="Ig_sub"/>
</dbReference>
<dbReference type="Gene3D" id="2.60.40.10">
    <property type="entry name" value="Immunoglobulins"/>
    <property type="match status" value="1"/>
</dbReference>
<dbReference type="SUPFAM" id="SSF48726">
    <property type="entry name" value="Immunoglobulin"/>
    <property type="match status" value="1"/>
</dbReference>
<dbReference type="Pfam" id="PF07686">
    <property type="entry name" value="V-set"/>
    <property type="match status" value="1"/>
</dbReference>
<feature type="domain" description="Ig-like" evidence="3">
    <location>
        <begin position="31"/>
        <end position="145"/>
    </location>
</feature>
<keyword evidence="2" id="KW-0732">Signal</keyword>
<keyword evidence="1" id="KW-0812">Transmembrane</keyword>
<organism evidence="4 5">
    <name type="scientific">Bos indicus x Bos taurus</name>
    <name type="common">Hybrid cattle</name>
    <dbReference type="NCBI Taxonomy" id="30522"/>
    <lineage>
        <taxon>Eukaryota</taxon>
        <taxon>Metazoa</taxon>
        <taxon>Chordata</taxon>
        <taxon>Craniata</taxon>
        <taxon>Vertebrata</taxon>
        <taxon>Euteleostomi</taxon>
        <taxon>Mammalia</taxon>
        <taxon>Eutheria</taxon>
        <taxon>Laurasiatheria</taxon>
        <taxon>Artiodactyla</taxon>
        <taxon>Ruminantia</taxon>
        <taxon>Pecora</taxon>
        <taxon>Bovidae</taxon>
        <taxon>Bovinae</taxon>
        <taxon>Bos</taxon>
    </lineage>
</organism>
<protein>
    <submittedName>
        <fullName evidence="4">Programmed cell death 1</fullName>
    </submittedName>
</protein>
<dbReference type="GO" id="GO:0002841">
    <property type="term" value="P:negative regulation of T cell mediated immune response to tumor cell"/>
    <property type="evidence" value="ECO:0007669"/>
    <property type="project" value="Ensembl"/>
</dbReference>
<dbReference type="CDD" id="cd16088">
    <property type="entry name" value="IgV_PD1"/>
    <property type="match status" value="1"/>
</dbReference>
<dbReference type="InterPro" id="IPR042379">
    <property type="entry name" value="PDCD1"/>
</dbReference>
<dbReference type="PROSITE" id="PS50835">
    <property type="entry name" value="IG_LIKE"/>
    <property type="match status" value="1"/>
</dbReference>
<dbReference type="InterPro" id="IPR036179">
    <property type="entry name" value="Ig-like_dom_sf"/>
</dbReference>
<gene>
    <name evidence="4" type="primary">PDCD1</name>
</gene>
<reference evidence="4 5" key="1">
    <citation type="submission" date="2018-11" db="EMBL/GenBank/DDBJ databases">
        <title>Haplotype-resolved cattle genomes.</title>
        <authorList>
            <person name="Low W.Y."/>
            <person name="Tearle R."/>
            <person name="Bickhart D.M."/>
            <person name="Rosen B.D."/>
            <person name="Koren S."/>
            <person name="Rhie A."/>
            <person name="Hiendleder S."/>
            <person name="Phillippy A.M."/>
            <person name="Smith T.P.L."/>
            <person name="Williams J.L."/>
        </authorList>
    </citation>
    <scope>NUCLEOTIDE SEQUENCE [LARGE SCALE GENOMIC DNA]</scope>
</reference>
<dbReference type="InterPro" id="IPR013106">
    <property type="entry name" value="Ig_V-set"/>
</dbReference>
<dbReference type="GO" id="GO:0009897">
    <property type="term" value="C:external side of plasma membrane"/>
    <property type="evidence" value="ECO:0007669"/>
    <property type="project" value="TreeGrafter"/>
</dbReference>
<feature type="transmembrane region" description="Helical" evidence="1">
    <location>
        <begin position="169"/>
        <end position="195"/>
    </location>
</feature>
<accession>A0A4W2G7I3</accession>
<evidence type="ECO:0000313" key="5">
    <source>
        <dbReference type="Proteomes" id="UP000429181"/>
    </source>
</evidence>
<dbReference type="Proteomes" id="UP000429181">
    <property type="component" value="Chromosome 3"/>
</dbReference>
<proteinExistence type="predicted"/>
<feature type="chain" id="PRO_5021218461" evidence="2">
    <location>
        <begin position="30"/>
        <end position="289"/>
    </location>
</feature>
<dbReference type="SMART" id="SM00409">
    <property type="entry name" value="IG"/>
    <property type="match status" value="1"/>
</dbReference>
<evidence type="ECO:0000256" key="1">
    <source>
        <dbReference type="SAM" id="Phobius"/>
    </source>
</evidence>
<dbReference type="PANTHER" id="PTHR15264">
    <property type="entry name" value="PROGRAMMED CELL DEATH PROTEIN 1"/>
    <property type="match status" value="1"/>
</dbReference>
<evidence type="ECO:0000313" key="4">
    <source>
        <dbReference type="Ensembl" id="ENSBIXP00005014434.1"/>
    </source>
</evidence>
<dbReference type="GeneTree" id="ENSGT00390000013662"/>
<dbReference type="Ensembl" id="ENSBIXT00005047173.1">
    <property type="protein sequence ID" value="ENSBIXP00005014434.1"/>
    <property type="gene ID" value="ENSBIXG00005018415.1"/>
</dbReference>
<name>A0A4W2G7I3_BOBOX</name>
<evidence type="ECO:0000256" key="2">
    <source>
        <dbReference type="SAM" id="SignalP"/>
    </source>
</evidence>
<sequence length="289" mass="31555">MGTPRALWPLVWAVLQLGCWPGWLLEASSRPWSALTFSPPRLVVPEGANATFTCSFSSKPERFVLNWYRKSPSNQMDKLAAFPEDRSQPSRDRRFRVTPLPDGQQFNMSIVAAQRNDSGVYFCGAIYLPPRTQINESHSAELMVTEAVLEPPTEPPSPQPRPEGQMQSLVIGVTSVLLGVLLLPPLIWVLAAVFLRATREGGLPLCAGCHSGLRGAGLPVAGEDPGARGSLRPGADRVRHHRLPRPQGVRRQPAGALATEDRGWTLLLAPLTGFTDWAESFRPSAQSQG</sequence>
<keyword evidence="1" id="KW-1133">Transmembrane helix</keyword>
<evidence type="ECO:0000259" key="3">
    <source>
        <dbReference type="PROSITE" id="PS50835"/>
    </source>
</evidence>
<keyword evidence="1" id="KW-0472">Membrane</keyword>
<dbReference type="GO" id="GO:0070234">
    <property type="term" value="P:positive regulation of T cell apoptotic process"/>
    <property type="evidence" value="ECO:0007669"/>
    <property type="project" value="TreeGrafter"/>
</dbReference>
<dbReference type="InterPro" id="IPR013783">
    <property type="entry name" value="Ig-like_fold"/>
</dbReference>
<dbReference type="InterPro" id="IPR007110">
    <property type="entry name" value="Ig-like_dom"/>
</dbReference>
<dbReference type="AlphaFoldDB" id="A0A4W2G7I3"/>
<reference evidence="4" key="2">
    <citation type="submission" date="2025-08" db="UniProtKB">
        <authorList>
            <consortium name="Ensembl"/>
        </authorList>
    </citation>
    <scope>IDENTIFICATION</scope>
</reference>
<dbReference type="GO" id="GO:0038023">
    <property type="term" value="F:signaling receptor activity"/>
    <property type="evidence" value="ECO:0007669"/>
    <property type="project" value="Ensembl"/>
</dbReference>